<keyword evidence="11" id="KW-0424">Laminin EGF-like domain</keyword>
<dbReference type="GO" id="GO:0048731">
    <property type="term" value="P:system development"/>
    <property type="evidence" value="ECO:0007669"/>
    <property type="project" value="UniProtKB-ARBA"/>
</dbReference>
<gene>
    <name evidence="15" type="ORF">J437_LFUL007448</name>
</gene>
<dbReference type="CDD" id="cd00055">
    <property type="entry name" value="EGF_Lam"/>
    <property type="match status" value="2"/>
</dbReference>
<evidence type="ECO:0000256" key="7">
    <source>
        <dbReference type="ARBA" id="ARBA00022989"/>
    </source>
</evidence>
<dbReference type="GO" id="GO:0048513">
    <property type="term" value="P:animal organ development"/>
    <property type="evidence" value="ECO:0007669"/>
    <property type="project" value="UniProtKB-ARBA"/>
</dbReference>
<evidence type="ECO:0000313" key="16">
    <source>
        <dbReference type="Proteomes" id="UP000792457"/>
    </source>
</evidence>
<feature type="region of interest" description="Disordered" evidence="12">
    <location>
        <begin position="924"/>
        <end position="954"/>
    </location>
</feature>
<dbReference type="InterPro" id="IPR056863">
    <property type="entry name" value="LMN_ATRN_NET-like_EGF"/>
</dbReference>
<keyword evidence="7" id="KW-1133">Transmembrane helix</keyword>
<keyword evidence="9" id="KW-1015">Disulfide bond</keyword>
<dbReference type="InterPro" id="IPR015915">
    <property type="entry name" value="Kelch-typ_b-propeller"/>
</dbReference>
<sequence>MLIKIHLNHTINYNNSVIRRELLASAPSARFLHSAVVIRGLVLFFGGNTHNDTAFSHGAKCYSSDFFAYDPVCDKWITNLGSGPAPSSAFPPTAGHPAPPRFGHSSVVYKGVTYVYGGFDGQMLSDLQSYTPGNCSYFKDAESCLRANPGVKCVWVGGNTVGGGRLGSNPAGGILDGHCEVISEATRSPNEGSGIILCPEELLYDPPKYVPQLESVPAVLTTPIPSISSAVAPSPSQPLDGEANEFCSSLNTCASCVQTSKRCTWCSRTAVCVNGSCKDGVKGITRLGQCAQQDSLVCSQLHNCQACTGFSHCRWDYESRCKTTIGEINDDLTIDYQFTFNLSKKEDRHYTQINFKNSPPKPDVDADFHITCSVFAKMNISVKTGNKTSDVRGGEPLPAPPLYTSFSPTPTTSQVGRSDDAVDGLAAPSATEVMVDSPSAAAVGIGSDLSGDVVICNTPCSELTSCMNCTVEECIWCQNEGRCVDKNAYTASFPYGQCREWTTLQSRCRPTPSGRPSCSFYRTCEDCRADPACGWCDDGSGTGLGDCLPGGYSDPMTPHKCKRNNWYFTQCPTCQCNGHSTCANGTNVCNQPCANLTHGAHCQHCVLGYYGNPVNGGRCNPCECNDQGTQCHSETGKCYCTTKGIVGDHCERCDQQNHYFGDPTEHGSCFSNSPEKYLVTDKNCSSFRSRFAKSEYSFGTEDNVTLTTFHVYVYDFHPPLWIQISFSQYPKLNLQQFFITFSTCFLLLLLRLFVEMEQMASRPFSQVLVEIETRERESHHEPDLEDELDDVGGEEGDESEANNRVEGGDWTEEGWRRKRGNSRVHSSSGVGRGNKGRRNAENSGKQLSPVATLQPVTAAVEVATATLRKRKKDSPSPIALEPCSGNRAAVLSLLIRLPTGGETYTPPGQSGLAIASALVTLGNPRKASIDPTGKSDSKTKTRKSANSQHPDSCI</sequence>
<feature type="compositionally biased region" description="Polar residues" evidence="12">
    <location>
        <begin position="841"/>
        <end position="852"/>
    </location>
</feature>
<reference evidence="15" key="2">
    <citation type="submission" date="2017-10" db="EMBL/GenBank/DDBJ databases">
        <title>Ladona fulva Genome sequencing and assembly.</title>
        <authorList>
            <person name="Murali S."/>
            <person name="Richards S."/>
            <person name="Bandaranaike D."/>
            <person name="Bellair M."/>
            <person name="Blankenburg K."/>
            <person name="Chao H."/>
            <person name="Dinh H."/>
            <person name="Doddapaneni H."/>
            <person name="Dugan-Rocha S."/>
            <person name="Elkadiri S."/>
            <person name="Gnanaolivu R."/>
            <person name="Hernandez B."/>
            <person name="Skinner E."/>
            <person name="Javaid M."/>
            <person name="Lee S."/>
            <person name="Li M."/>
            <person name="Ming W."/>
            <person name="Munidasa M."/>
            <person name="Muniz J."/>
            <person name="Nguyen L."/>
            <person name="Hughes D."/>
            <person name="Osuji N."/>
            <person name="Pu L.-L."/>
            <person name="Puazo M."/>
            <person name="Qu C."/>
            <person name="Quiroz J."/>
            <person name="Raj R."/>
            <person name="Weissenberger G."/>
            <person name="Xin Y."/>
            <person name="Zou X."/>
            <person name="Han Y."/>
            <person name="Worley K."/>
            <person name="Muzny D."/>
            <person name="Gibbs R."/>
        </authorList>
    </citation>
    <scope>NUCLEOTIDE SEQUENCE</scope>
    <source>
        <strain evidence="15">Sampled in the wild</strain>
    </source>
</reference>
<feature type="domain" description="Laminin EGF-like" evidence="13">
    <location>
        <begin position="574"/>
        <end position="619"/>
    </location>
</feature>
<evidence type="ECO:0000256" key="3">
    <source>
        <dbReference type="ARBA" id="ARBA00022536"/>
    </source>
</evidence>
<keyword evidence="8" id="KW-0472">Membrane</keyword>
<evidence type="ECO:0000256" key="1">
    <source>
        <dbReference type="ARBA" id="ARBA00004167"/>
    </source>
</evidence>
<feature type="domain" description="PSI" evidence="14">
    <location>
        <begin position="459"/>
        <end position="509"/>
    </location>
</feature>
<dbReference type="Pfam" id="PF01437">
    <property type="entry name" value="PSI"/>
    <property type="match status" value="1"/>
</dbReference>
<dbReference type="InterPro" id="IPR056732">
    <property type="entry name" value="GBD_ATRN"/>
</dbReference>
<dbReference type="SUPFAM" id="SSF57196">
    <property type="entry name" value="EGF/Laminin"/>
    <property type="match status" value="1"/>
</dbReference>
<dbReference type="GO" id="GO:0016020">
    <property type="term" value="C:membrane"/>
    <property type="evidence" value="ECO:0007669"/>
    <property type="project" value="UniProtKB-SubCell"/>
</dbReference>
<dbReference type="InterPro" id="IPR056737">
    <property type="entry name" value="Beta-prop_ATRN-MKLN-like"/>
</dbReference>
<comment type="subcellular location">
    <subcellularLocation>
        <location evidence="1">Membrane</location>
        <topology evidence="1">Single-pass membrane protein</topology>
    </subcellularLocation>
</comment>
<evidence type="ECO:0000259" key="13">
    <source>
        <dbReference type="SMART" id="SM00180"/>
    </source>
</evidence>
<accession>A0A8K0KCI6</accession>
<evidence type="ECO:0000256" key="12">
    <source>
        <dbReference type="SAM" id="MobiDB-lite"/>
    </source>
</evidence>
<name>A0A8K0KCI6_LADFU</name>
<evidence type="ECO:0000256" key="10">
    <source>
        <dbReference type="ARBA" id="ARBA00023180"/>
    </source>
</evidence>
<feature type="domain" description="Laminin EGF-like" evidence="13">
    <location>
        <begin position="622"/>
        <end position="669"/>
    </location>
</feature>
<dbReference type="SMART" id="SM00423">
    <property type="entry name" value="PSI"/>
    <property type="match status" value="3"/>
</dbReference>
<keyword evidence="16" id="KW-1185">Reference proteome</keyword>
<dbReference type="PANTHER" id="PTHR46376">
    <property type="entry name" value="LEUCINE-ZIPPER-LIKE TRANSCRIPTIONAL REGULATOR 1"/>
    <property type="match status" value="1"/>
</dbReference>
<dbReference type="InterPro" id="IPR016201">
    <property type="entry name" value="PSI"/>
</dbReference>
<dbReference type="Gene3D" id="2.10.25.10">
    <property type="entry name" value="Laminin"/>
    <property type="match status" value="1"/>
</dbReference>
<comment type="caution">
    <text evidence="15">The sequence shown here is derived from an EMBL/GenBank/DDBJ whole genome shotgun (WGS) entry which is preliminary data.</text>
</comment>
<keyword evidence="6" id="KW-0677">Repeat</keyword>
<evidence type="ECO:0000256" key="4">
    <source>
        <dbReference type="ARBA" id="ARBA00022692"/>
    </source>
</evidence>
<evidence type="ECO:0000259" key="14">
    <source>
        <dbReference type="SMART" id="SM00423"/>
    </source>
</evidence>
<evidence type="ECO:0000256" key="11">
    <source>
        <dbReference type="ARBA" id="ARBA00023292"/>
    </source>
</evidence>
<dbReference type="InterPro" id="IPR002165">
    <property type="entry name" value="Plexin_repeat"/>
</dbReference>
<dbReference type="InterPro" id="IPR051568">
    <property type="entry name" value="LZTR1/Attractin"/>
</dbReference>
<evidence type="ECO:0000256" key="5">
    <source>
        <dbReference type="ARBA" id="ARBA00022729"/>
    </source>
</evidence>
<feature type="compositionally biased region" description="Acidic residues" evidence="12">
    <location>
        <begin position="783"/>
        <end position="800"/>
    </location>
</feature>
<evidence type="ECO:0000256" key="6">
    <source>
        <dbReference type="ARBA" id="ARBA00022737"/>
    </source>
</evidence>
<dbReference type="EMBL" id="KZ308568">
    <property type="protein sequence ID" value="KAG8231674.1"/>
    <property type="molecule type" value="Genomic_DNA"/>
</dbReference>
<keyword evidence="5" id="KW-0732">Signal</keyword>
<evidence type="ECO:0008006" key="17">
    <source>
        <dbReference type="Google" id="ProtNLM"/>
    </source>
</evidence>
<dbReference type="Pfam" id="PF24973">
    <property type="entry name" value="EGF_LMN_ATRN"/>
    <property type="match status" value="1"/>
</dbReference>
<feature type="domain" description="PSI" evidence="14">
    <location>
        <begin position="246"/>
        <end position="291"/>
    </location>
</feature>
<organism evidence="15 16">
    <name type="scientific">Ladona fulva</name>
    <name type="common">Scarce chaser dragonfly</name>
    <name type="synonym">Libellula fulva</name>
    <dbReference type="NCBI Taxonomy" id="123851"/>
    <lineage>
        <taxon>Eukaryota</taxon>
        <taxon>Metazoa</taxon>
        <taxon>Ecdysozoa</taxon>
        <taxon>Arthropoda</taxon>
        <taxon>Hexapoda</taxon>
        <taxon>Insecta</taxon>
        <taxon>Pterygota</taxon>
        <taxon>Palaeoptera</taxon>
        <taxon>Odonata</taxon>
        <taxon>Epiprocta</taxon>
        <taxon>Anisoptera</taxon>
        <taxon>Libelluloidea</taxon>
        <taxon>Libellulidae</taxon>
        <taxon>Ladona</taxon>
    </lineage>
</organism>
<dbReference type="AlphaFoldDB" id="A0A8K0KCI6"/>
<dbReference type="SUPFAM" id="SSF117281">
    <property type="entry name" value="Kelch motif"/>
    <property type="match status" value="1"/>
</dbReference>
<dbReference type="OrthoDB" id="9998912at2759"/>
<proteinExistence type="predicted"/>
<feature type="compositionally biased region" description="Polar residues" evidence="12">
    <location>
        <begin position="944"/>
        <end position="954"/>
    </location>
</feature>
<dbReference type="GO" id="GO:0005794">
    <property type="term" value="C:Golgi apparatus"/>
    <property type="evidence" value="ECO:0007669"/>
    <property type="project" value="TreeGrafter"/>
</dbReference>
<dbReference type="Pfam" id="PF24981">
    <property type="entry name" value="Beta-prop_ATRN-LZTR1"/>
    <property type="match status" value="1"/>
</dbReference>
<evidence type="ECO:0000256" key="9">
    <source>
        <dbReference type="ARBA" id="ARBA00023157"/>
    </source>
</evidence>
<evidence type="ECO:0000256" key="8">
    <source>
        <dbReference type="ARBA" id="ARBA00023136"/>
    </source>
</evidence>
<dbReference type="Gene3D" id="2.120.10.80">
    <property type="entry name" value="Kelch-type beta propeller"/>
    <property type="match status" value="1"/>
</dbReference>
<dbReference type="Proteomes" id="UP000792457">
    <property type="component" value="Unassembled WGS sequence"/>
</dbReference>
<dbReference type="InterPro" id="IPR002049">
    <property type="entry name" value="LE_dom"/>
</dbReference>
<evidence type="ECO:0000256" key="2">
    <source>
        <dbReference type="ARBA" id="ARBA00022441"/>
    </source>
</evidence>
<keyword evidence="10" id="KW-0325">Glycoprotein</keyword>
<dbReference type="Pfam" id="PF24972">
    <property type="entry name" value="GBD_ATRN"/>
    <property type="match status" value="2"/>
</dbReference>
<feature type="domain" description="PSI" evidence="14">
    <location>
        <begin position="517"/>
        <end position="572"/>
    </location>
</feature>
<keyword evidence="3" id="KW-0245">EGF-like domain</keyword>
<protein>
    <recommendedName>
        <fullName evidence="17">Attractin</fullName>
    </recommendedName>
</protein>
<feature type="region of interest" description="Disordered" evidence="12">
    <location>
        <begin position="775"/>
        <end position="852"/>
    </location>
</feature>
<dbReference type="PANTHER" id="PTHR46376:SF2">
    <property type="entry name" value="DISTRACTED, ISOFORM B"/>
    <property type="match status" value="1"/>
</dbReference>
<evidence type="ECO:0000313" key="15">
    <source>
        <dbReference type="EMBL" id="KAG8231674.1"/>
    </source>
</evidence>
<keyword evidence="2" id="KW-0880">Kelch repeat</keyword>
<keyword evidence="4" id="KW-0812">Transmembrane</keyword>
<dbReference type="SMART" id="SM00180">
    <property type="entry name" value="EGF_Lam"/>
    <property type="match status" value="2"/>
</dbReference>
<reference evidence="15" key="1">
    <citation type="submission" date="2013-04" db="EMBL/GenBank/DDBJ databases">
        <authorList>
            <person name="Qu J."/>
            <person name="Murali S.C."/>
            <person name="Bandaranaike D."/>
            <person name="Bellair M."/>
            <person name="Blankenburg K."/>
            <person name="Chao H."/>
            <person name="Dinh H."/>
            <person name="Doddapaneni H."/>
            <person name="Downs B."/>
            <person name="Dugan-Rocha S."/>
            <person name="Elkadiri S."/>
            <person name="Gnanaolivu R.D."/>
            <person name="Hernandez B."/>
            <person name="Javaid M."/>
            <person name="Jayaseelan J.C."/>
            <person name="Lee S."/>
            <person name="Li M."/>
            <person name="Ming W."/>
            <person name="Munidasa M."/>
            <person name="Muniz J."/>
            <person name="Nguyen L."/>
            <person name="Ongeri F."/>
            <person name="Osuji N."/>
            <person name="Pu L.-L."/>
            <person name="Puazo M."/>
            <person name="Qu C."/>
            <person name="Quiroz J."/>
            <person name="Raj R."/>
            <person name="Weissenberger G."/>
            <person name="Xin Y."/>
            <person name="Zou X."/>
            <person name="Han Y."/>
            <person name="Richards S."/>
            <person name="Worley K."/>
            <person name="Muzny D."/>
            <person name="Gibbs R."/>
        </authorList>
    </citation>
    <scope>NUCLEOTIDE SEQUENCE</scope>
    <source>
        <strain evidence="15">Sampled in the wild</strain>
    </source>
</reference>